<dbReference type="FunFam" id="1.10.8.720:FF:000005">
    <property type="entry name" value="Dynein axonemal heavy chain 10"/>
    <property type="match status" value="1"/>
</dbReference>
<evidence type="ECO:0000256" key="6">
    <source>
        <dbReference type="ARBA" id="ARBA00022737"/>
    </source>
</evidence>
<keyword evidence="14" id="KW-0206">Cytoskeleton</keyword>
<dbReference type="FunFam" id="1.10.287.2620:FF:000002">
    <property type="entry name" value="Dynein heavy chain 2, axonemal"/>
    <property type="match status" value="1"/>
</dbReference>
<dbReference type="SMART" id="SM00382">
    <property type="entry name" value="AAA"/>
    <property type="match status" value="3"/>
</dbReference>
<dbReference type="FunFam" id="3.40.50.300:FF:000044">
    <property type="entry name" value="Dynein heavy chain 5, axonemal"/>
    <property type="match status" value="1"/>
</dbReference>
<keyword evidence="5" id="KW-0493">Microtubule</keyword>
<name>A0A3M6UJ04_POCDA</name>
<dbReference type="Pfam" id="PF18199">
    <property type="entry name" value="Dynein_C"/>
    <property type="match status" value="1"/>
</dbReference>
<dbReference type="Pfam" id="PF17852">
    <property type="entry name" value="Dynein_AAA_lid"/>
    <property type="match status" value="1"/>
</dbReference>
<dbReference type="OrthoDB" id="10041521at2759"/>
<dbReference type="Gene3D" id="1.20.140.100">
    <property type="entry name" value="Dynein heavy chain, N-terminal domain 2"/>
    <property type="match status" value="1"/>
</dbReference>
<dbReference type="FunFam" id="1.20.1270.280:FF:000005">
    <property type="entry name" value="Dynein axonemal heavy chain 10"/>
    <property type="match status" value="1"/>
</dbReference>
<evidence type="ECO:0000256" key="3">
    <source>
        <dbReference type="ARBA" id="ARBA00008887"/>
    </source>
</evidence>
<dbReference type="Gene3D" id="1.10.8.1220">
    <property type="match status" value="1"/>
</dbReference>
<dbReference type="Pfam" id="PF12775">
    <property type="entry name" value="AAA_7"/>
    <property type="match status" value="1"/>
</dbReference>
<dbReference type="Pfam" id="PF08393">
    <property type="entry name" value="DHC_N2"/>
    <property type="match status" value="1"/>
</dbReference>
<dbReference type="InterPro" id="IPR004273">
    <property type="entry name" value="Dynein_heavy_D6_P-loop"/>
</dbReference>
<feature type="coiled-coil region" evidence="16">
    <location>
        <begin position="3023"/>
        <end position="3102"/>
    </location>
</feature>
<dbReference type="Gene3D" id="1.10.287.2620">
    <property type="match status" value="1"/>
</dbReference>
<dbReference type="FunFam" id="1.20.140.100:FF:000013">
    <property type="entry name" value="Dynein heavy chain 10, axonemal"/>
    <property type="match status" value="1"/>
</dbReference>
<comment type="similarity">
    <text evidence="3">Belongs to the dynein heavy chain family.</text>
</comment>
<dbReference type="Pfam" id="PF18198">
    <property type="entry name" value="AAA_lid_11"/>
    <property type="match status" value="1"/>
</dbReference>
<dbReference type="GO" id="GO:0007018">
    <property type="term" value="P:microtubule-based movement"/>
    <property type="evidence" value="ECO:0007669"/>
    <property type="project" value="InterPro"/>
</dbReference>
<evidence type="ECO:0000256" key="15">
    <source>
        <dbReference type="ARBA" id="ARBA00023273"/>
    </source>
</evidence>
<feature type="coiled-coil region" evidence="16">
    <location>
        <begin position="3233"/>
        <end position="3295"/>
    </location>
</feature>
<dbReference type="FunFam" id="1.10.8.710:FF:000002">
    <property type="entry name" value="dynein heavy chain 17, axonemal"/>
    <property type="match status" value="1"/>
</dbReference>
<dbReference type="Gene3D" id="1.20.1270.280">
    <property type="match status" value="1"/>
</dbReference>
<gene>
    <name evidence="19" type="ORF">pdam_00000330</name>
</gene>
<evidence type="ECO:0000259" key="18">
    <source>
        <dbReference type="SMART" id="SM00382"/>
    </source>
</evidence>
<evidence type="ECO:0000313" key="20">
    <source>
        <dbReference type="Proteomes" id="UP000275408"/>
    </source>
</evidence>
<dbReference type="GO" id="GO:0008017">
    <property type="term" value="F:microtubule binding"/>
    <property type="evidence" value="ECO:0007669"/>
    <property type="project" value="UniProtKB-ARBA"/>
</dbReference>
<keyword evidence="7" id="KW-0547">Nucleotide-binding</keyword>
<keyword evidence="20" id="KW-1185">Reference proteome</keyword>
<dbReference type="FunFam" id="3.40.50.300:FF:000038">
    <property type="entry name" value="Dynein heavy chain 5, axonemal"/>
    <property type="match status" value="1"/>
</dbReference>
<evidence type="ECO:0000256" key="10">
    <source>
        <dbReference type="ARBA" id="ARBA00023017"/>
    </source>
</evidence>
<dbReference type="Pfam" id="PF12781">
    <property type="entry name" value="AAA_9"/>
    <property type="match status" value="1"/>
</dbReference>
<dbReference type="GO" id="GO:0008569">
    <property type="term" value="F:minus-end-directed microtubule motor activity"/>
    <property type="evidence" value="ECO:0007669"/>
    <property type="project" value="InterPro"/>
</dbReference>
<dbReference type="InterPro" id="IPR013602">
    <property type="entry name" value="Dynein_heavy_linker"/>
</dbReference>
<protein>
    <recommendedName>
        <fullName evidence="18">AAA+ ATPase domain-containing protein</fullName>
    </recommendedName>
</protein>
<keyword evidence="4" id="KW-0963">Cytoplasm</keyword>
<evidence type="ECO:0000256" key="12">
    <source>
        <dbReference type="ARBA" id="ARBA00023069"/>
    </source>
</evidence>
<keyword evidence="6" id="KW-0677">Repeat</keyword>
<dbReference type="GO" id="GO:0045505">
    <property type="term" value="F:dynein intermediate chain binding"/>
    <property type="evidence" value="ECO:0007669"/>
    <property type="project" value="InterPro"/>
</dbReference>
<dbReference type="Gene3D" id="1.10.8.720">
    <property type="entry name" value="Region D6 of dynein motor"/>
    <property type="match status" value="1"/>
</dbReference>
<keyword evidence="12" id="KW-0969">Cilium</keyword>
<dbReference type="Gene3D" id="1.20.920.20">
    <property type="match status" value="1"/>
</dbReference>
<dbReference type="GO" id="GO:0051959">
    <property type="term" value="F:dynein light intermediate chain binding"/>
    <property type="evidence" value="ECO:0007669"/>
    <property type="project" value="InterPro"/>
</dbReference>
<dbReference type="FunFam" id="1.10.8.1220:FF:000001">
    <property type="entry name" value="Dynein axonemal heavy chain 5"/>
    <property type="match status" value="1"/>
</dbReference>
<keyword evidence="13" id="KW-0505">Motor protein</keyword>
<keyword evidence="15" id="KW-0966">Cell projection</keyword>
<dbReference type="Gene3D" id="3.40.50.300">
    <property type="entry name" value="P-loop containing nucleotide triphosphate hydrolases"/>
    <property type="match status" value="5"/>
</dbReference>
<evidence type="ECO:0000256" key="13">
    <source>
        <dbReference type="ARBA" id="ARBA00023175"/>
    </source>
</evidence>
<dbReference type="STRING" id="46731.A0A3M6UJ04"/>
<evidence type="ECO:0000256" key="14">
    <source>
        <dbReference type="ARBA" id="ARBA00023212"/>
    </source>
</evidence>
<dbReference type="InterPro" id="IPR041466">
    <property type="entry name" value="Dynein_AAA5_ext"/>
</dbReference>
<dbReference type="InterPro" id="IPR043157">
    <property type="entry name" value="Dynein_AAA1S"/>
</dbReference>
<dbReference type="FunFam" id="3.40.50.300:FF:000153">
    <property type="entry name" value="Dynein axonemal heavy chain 1"/>
    <property type="match status" value="1"/>
</dbReference>
<dbReference type="Gene3D" id="3.20.180.20">
    <property type="entry name" value="Dynein heavy chain, N-terminal domain 2"/>
    <property type="match status" value="1"/>
</dbReference>
<dbReference type="Pfam" id="PF08385">
    <property type="entry name" value="DHC_N1"/>
    <property type="match status" value="1"/>
</dbReference>
<dbReference type="Gene3D" id="3.10.490.20">
    <property type="match status" value="1"/>
</dbReference>
<keyword evidence="11 16" id="KW-0175">Coiled coil</keyword>
<evidence type="ECO:0000256" key="4">
    <source>
        <dbReference type="ARBA" id="ARBA00022490"/>
    </source>
</evidence>
<evidence type="ECO:0000313" key="19">
    <source>
        <dbReference type="EMBL" id="RMX53673.1"/>
    </source>
</evidence>
<dbReference type="InterPro" id="IPR024743">
    <property type="entry name" value="Dynein_HC_stalk"/>
</dbReference>
<comment type="caution">
    <text evidence="19">The sequence shown here is derived from an EMBL/GenBank/DDBJ whole genome shotgun (WGS) entry which is preliminary data.</text>
</comment>
<dbReference type="InterPro" id="IPR035706">
    <property type="entry name" value="AAA_9"/>
</dbReference>
<feature type="domain" description="AAA+ ATPase" evidence="18">
    <location>
        <begin position="1981"/>
        <end position="2117"/>
    </location>
</feature>
<dbReference type="GO" id="GO:0030286">
    <property type="term" value="C:dynein complex"/>
    <property type="evidence" value="ECO:0007669"/>
    <property type="project" value="UniProtKB-KW"/>
</dbReference>
<comment type="subcellular location">
    <subcellularLocation>
        <location evidence="1">Cell projection</location>
        <location evidence="1">Cilium</location>
        <location evidence="1">Flagellum</location>
    </subcellularLocation>
    <subcellularLocation>
        <location evidence="2">Cytoplasm</location>
        <location evidence="2">Cytoskeleton</location>
        <location evidence="2">Cilium axoneme</location>
    </subcellularLocation>
</comment>
<dbReference type="InterPro" id="IPR042228">
    <property type="entry name" value="Dynein_linker_3"/>
</dbReference>
<dbReference type="Gene3D" id="1.10.8.710">
    <property type="match status" value="1"/>
</dbReference>
<organism evidence="19 20">
    <name type="scientific">Pocillopora damicornis</name>
    <name type="common">Cauliflower coral</name>
    <name type="synonym">Millepora damicornis</name>
    <dbReference type="NCBI Taxonomy" id="46731"/>
    <lineage>
        <taxon>Eukaryota</taxon>
        <taxon>Metazoa</taxon>
        <taxon>Cnidaria</taxon>
        <taxon>Anthozoa</taxon>
        <taxon>Hexacorallia</taxon>
        <taxon>Scleractinia</taxon>
        <taxon>Astrocoeniina</taxon>
        <taxon>Pocilloporidae</taxon>
        <taxon>Pocillopora</taxon>
    </lineage>
</organism>
<evidence type="ECO:0000256" key="11">
    <source>
        <dbReference type="ARBA" id="ARBA00023054"/>
    </source>
</evidence>
<dbReference type="InterPro" id="IPR027417">
    <property type="entry name" value="P-loop_NTPase"/>
</dbReference>
<feature type="region of interest" description="Disordered" evidence="17">
    <location>
        <begin position="255"/>
        <end position="282"/>
    </location>
</feature>
<dbReference type="InterPro" id="IPR042222">
    <property type="entry name" value="Dynein_2_N"/>
</dbReference>
<feature type="domain" description="AAA+ ATPase" evidence="18">
    <location>
        <begin position="2606"/>
        <end position="2769"/>
    </location>
</feature>
<dbReference type="GO" id="GO:0005930">
    <property type="term" value="C:axoneme"/>
    <property type="evidence" value="ECO:0007669"/>
    <property type="project" value="UniProtKB-SubCell"/>
</dbReference>
<evidence type="ECO:0000256" key="5">
    <source>
        <dbReference type="ARBA" id="ARBA00022701"/>
    </source>
</evidence>
<dbReference type="InterPro" id="IPR041228">
    <property type="entry name" value="Dynein_C"/>
</dbReference>
<dbReference type="EMBL" id="RCHS01001413">
    <property type="protein sequence ID" value="RMX53673.1"/>
    <property type="molecule type" value="Genomic_DNA"/>
</dbReference>
<dbReference type="PANTHER" id="PTHR22878">
    <property type="entry name" value="DYNEIN HEAVY CHAIN 6, AXONEMAL-LIKE-RELATED"/>
    <property type="match status" value="1"/>
</dbReference>
<sequence length="4338" mass="494276">MDDTRIEWMRNKVYLGLGITDPEVFDDLLSREDGQFENEILKFLNETPKEGCTILFYSMLKEEEEEIEVEAEPELPEITADGDEEVEKTSINGAEGTAEGDDLIMERVPSANSKAAEEVSVKDGSQAAEPAQTNPETGEEVATASGEGGEGDEAELGEENHATPLPPRTKIIIQKVLRTVMYVCYEHLPEEFADENAFYFLRNTTGPVPLPSTLEEAEEILPPLFQFGSHYGPSLQMLEHLLTLVYIPLLSHNGQRNESSSDSGSHKSSAHTGDEQGSEESRSRVILRDEFLMNMQKFSTHISRTIHQLEGDIRLEMPEVILGDDITEMVKDSELVTMLEETLHNWEVTISSALEIQLKKTPQGNGPLAEIDFWRERNATLSAITEQLKLPTVNKVVAILTNVHSESLASFEYHRAELTKYYTEAKDNVRFLSTLERHFKNLAHGASFNIVLETIPSMMNALRMVWIISRHYNRDERMVPLMERIAWELSERVAKIVNVRTIFKEPPYLMKQKTSEAKKTLETWKESYFDVRAKIEASGRDARWEFDRKRLFERTDHMASICEDLKEVATVMEEFYNIFGPELKAVTGDPKRIEDVLKRVDGLVKPIENVGFDAFSLRHAASWRNVMDWFHREVTAIENEARHFIDDSFKTLRSAEGAFDMLLNFRHIRSREAINSQMMKKFNDILVQFGKEVDAMYALFKANADKPPIFKNQPPVAGAISWERSLFLRIKHTILRFQEMEDMLNSEQGKLASKKYLSVARQMKEYEDRKYEAWKEQVEANLLIYLKKNLLIKPSASSATTHRSAADEGNSEDASGSLAAAVQAQASHPNLQYVADFAPELGLIIMETKYLEQLGFQVPELARNVALQEEKYLKYVDGLKLMLDRYHTVLGSLNVAETQLLEDHIKELKRVLKPGAKRLNWNSLGISDYITRCGQAISKFESLVNQIQKNAKDINSRLELMENTVLFKQPPPKIGGALPDAKEFFEYLEKARAVELENLARRYRAVGPLLTKMEGLVVHTNTGRSTKLQPYYAYWENAVYEALTKMVTKNLQQFNQQLHARQPLFQIETVLSAPEIVLSPPANEIYKLIMQSIRDMVEGTRMFVRWMNGTCIETPPQHAEGEDEPVVFSFFTDISANPAIIDLVTTLSKSVQNTLGNLNKHLTRWRRYRLLWKLDKSNMVEKFAQKKPTCIAYDEKLQFYSNLVIEVGNQVMTKDIDFVRLNLDPLATTIQANARAWVKELGKFLNESAREDLNALKAEIEGLTDDLKREPDTLEDLKFVLRVIADIRDKSLDVELRYVDIQERYRTILMYDIEVPESELELATNITQAWDDLFLESRTVDASLVSVKKKFTEITQDQVSDFSKDISKFKESFINEGPSSIGTDLEAGVELLKKFKEEFANFEKERQELANAEKLFGLQITLYPELLDMEKELKGLDQIFSIYENQKAKGIDGFIKQLKRLPREVKALPLCHILEEKMKEFKNSIPLFSDLKNEALRERHWKKLMEMTGMKFDLNPDTFTLQNMFAMELHKFQEVIGDITASATKELGIEKGISEVGDTWGAMKFTVSKFMKGTQERGFILGAVDEILQILDDNAMNLQSMSASRFVGPFLETVNKWEKSLSHIGEVVEVWMVVQRKWMYLESIFIGGDIRAQLPEEAKKFDDIDKTFKKIMSDTAKNPKVLEACHAASRLEQLQMLVAGLEKCQKSLNDYLDSKRNAFPRFFFISDDELLSILGSHDPQCVQEHMIKMFDNIAKLRFEEGTGEEMLATAMLSSEAEVMEFRQPVAAEGRVEDWMTNVLNEMRRTNRLITKEAIFKYGGELSRIDWMMEYQGMVVLAGNQVWWTWEVEDVFRKVKKGDKMGMKNYAKKMHKQISDLVEKVREPNLTKNDRKKFNTVLIIEVHARDIIDSFVRDSIMDTREFEWESQLRFYWDQLPDELMVRQCTGEFGYGYEYMGLNGRLVITPLTDRIYLTISQALSMYLGGAPAGPAGTGKTETVKDLAKALGLLCVVTNCGEGMDYKSIGKIFSGLAQCGAWGCFDEFNRIDVSVLSVVSTQIKTLQNSLSNHLKRLQFEGTEIALDGRMGIFITMNPGYAGRTELPESVKALFRPVMCIVPDLQQICEIMLFSEGFLLAKVLAKKMTVLYKLASGQLSKQSHYDFGLRALKAVLVMAGELKRGSPDLSEDVVLMRALRDMNLPKFVFEDVPLFLGLIADLFPGLDCPRVRYPNFNDAVEAVLQDNKYILLPHQADKVVQMYETMLTRHTTMIVGPTGGGKTVVINTLAQAQTRLGITTKMHIMNAKACTVVELYGTLDPVTRDWTDGLLSNIFREINKPTDKNERKYIVFDSDVDALWVENMNSVMDDNRLLTLANGERIRLQKHCALLFEVSDLRYASPATVSRCGMVYVDPKNLGYNPYWQKWCNARGNDKEREELNRLFEKYVPPCIDLILEGIIEGKIGKKLKTIIPLTNLNMVVQLSQMLDALLPPAENAQFLGTETTEAVFLTSLTWSLGGGLLEDGRIVFDGFVKRIASLPQNPAEGSVVKPGEIPSAQPTVFEYYFDTKKGLWVPWVDVIPKYVHDPEKKFSEILVPTVDTVRTTWLLELMVNIKRPVVLVGETGTSKSATTANFLRGLDKDATLLLNINFSSRTTSMDVQRNLEANVEKRTKDTYGPPMGKRLLVFMDDMNMPQVDEYGTQQPIALLKLLLERGGMYDRGKELIWKNFRDIGFVAAMGKILEEYNMDHVPMNLVLFDDAIEHLTRVHRVIRMEKGHALLVGVGGSGKQSLTKLGAFSAGCEVFEITLTRGYDENSFREDLKGLYSKLGLENKKMVFLFTDAHVAQEGFLELINNMLTSGMVPALFPDDEKEGIIGQVRDEANKAGVPPARESIWQYFVNKCANNLHIVLAMSPVGDTLRTRCRNFPGLVNNCSIDWFTAWPQQALHAVASVFLGENNDKIPDEHRENVVNHVVFVHQTVGVYSKTFLQKLRRVNYTTPKNYLDFINTYNKLLEEKDKFVLEQCHRLDGGLSKLLAASEQLKELNEKLEIQKVAVTEKSEACEKLLSEIQRATELANEKKAMAVGKREEIAEQNKEIVVEKAEAEEALAQALPALEEAKLALQDLDKSDVTEIRSFAKPPRAVQMVSECIVVMRGYKEVSWKQAKGMMSEANFLKSLTDMDVDGITSAQVRRARDMLKEMNITVEEMREVSKAGAGLLKFVVAVLGYCSVAREIKPKREKVARLERNYHLSKRELEKIEKEVKALDEELKNLGDKYDAAMREKSSLQEEAEIMERRLIAADKLISGLGSEKIRIWCLITVGRQNSQVVTFNDPDFLKQLELAIKYGFPILFKDVDEYIDPVIDNVLDKNVKGEPGREFVVLGDKEVDYDPSFRLYLNTKLSNPKYTPTHFSRCMVVNYTVTMKGLEDQLLSVIVGFERKELEEQRERLIQETSDNKRLLKDLEDTLLRELATSQGNMLDNVELVQTLEDTKSKAVEVGEKLKLGAKTAIDIDKLRDGYRPAAKLGAVLFFVLSEMSAVNSMYQYSLASYLQVFDLSLRKSLPDSILPKRLKNIMDTLTMNVYNYACTGLFERHKLLFSFQMTIKIMEADGKLNPEELDFFLKGNISLEKSSRSKPFPWLPDQGWEDIQRLMTVTPDAFSSLADDIERNGKDWKEWCDQDAPESAPFPGRYEENLTDFQRLLLLRCFRVDRVYLAITNFVTGRMSEKYVTPPVISFEAIFEQSNPFSPIIFILSPGSDPASDLMKLAERSGFGGNKLKFLAMGQGQEKLALQLLETAIARGQWLMLQNCHLLVKWLRELEKVLERISKPHPDFRLWLTTDPTPEFPIGILQRSLKVVTEPPNGLKLNLRSTYHKITNQALADCPHQSFPPLVYVLAFFHAVVQERRKYGKIGWNIAYDFNESDFRVCMTLLNTYLTKSLESPDKRIPWASLKYLIGEVMYGGRVIDDFDRRVVKTYMDEYMGDFIFDTFQPFHFYMGEEVDYFIPKPEKDAPECNRDLYVDTIEDLTLSNTPDVFGLHPNAEIGYYTHSAKDMWNHLVELQPQTGGESGGISREEFIGKIATDIQGKLPPLFDVDRVRKNITDITPTYVVLLQELDRFNVLIRKMSTSLINLQRALAGEVGMSSELDEVARALFNGQLPSIWRKLAPATLKSLGNWMEHFLKRLSQYNKWVNDGEPAVIWLSGLHIPESYLTALVQATCRKNGWPLDRSTLYTTVTKYKTAEEVTERAHSGCFVSGLYLEGASWDLEAGCLRRPKPKVLVEELPVLKVIPIEGHRLKLQNTYRSPVYTTSQRRNAMGVGLVFEADLATHEHISHWVLQGVCLTLNSD</sequence>
<dbReference type="InterPro" id="IPR035699">
    <property type="entry name" value="AAA_6"/>
</dbReference>
<evidence type="ECO:0000256" key="7">
    <source>
        <dbReference type="ARBA" id="ARBA00022741"/>
    </source>
</evidence>
<evidence type="ECO:0000256" key="16">
    <source>
        <dbReference type="SAM" id="Coils"/>
    </source>
</evidence>
<evidence type="ECO:0000256" key="9">
    <source>
        <dbReference type="ARBA" id="ARBA00022846"/>
    </source>
</evidence>
<dbReference type="FunFam" id="3.10.490.20:FF:000006">
    <property type="entry name" value="Dynein axonemal heavy chain 10"/>
    <property type="match status" value="1"/>
</dbReference>
<dbReference type="FunFam" id="3.40.50.300:FF:001855">
    <property type="entry name" value="Dynein axonemal heavy chain 10"/>
    <property type="match status" value="1"/>
</dbReference>
<evidence type="ECO:0000256" key="8">
    <source>
        <dbReference type="ARBA" id="ARBA00022840"/>
    </source>
</evidence>
<dbReference type="InterPro" id="IPR042219">
    <property type="entry name" value="AAA_lid_11_sf"/>
</dbReference>
<dbReference type="InterPro" id="IPR043160">
    <property type="entry name" value="Dynein_C_barrel"/>
</dbReference>
<feature type="domain" description="AAA+ ATPase" evidence="18">
    <location>
        <begin position="2260"/>
        <end position="2396"/>
    </location>
</feature>
<keyword evidence="9" id="KW-0282">Flagellum</keyword>
<proteinExistence type="inferred from homology"/>
<dbReference type="GO" id="GO:0005874">
    <property type="term" value="C:microtubule"/>
    <property type="evidence" value="ECO:0007669"/>
    <property type="project" value="UniProtKB-KW"/>
</dbReference>
<dbReference type="FunFam" id="1.20.920.20:FF:000008">
    <property type="entry name" value="Dynein heavy chain 10, axonemal"/>
    <property type="match status" value="1"/>
</dbReference>
<keyword evidence="10" id="KW-0243">Dynein</keyword>
<dbReference type="Proteomes" id="UP000275408">
    <property type="component" value="Unassembled WGS sequence"/>
</dbReference>
<dbReference type="InterPro" id="IPR024317">
    <property type="entry name" value="Dynein_heavy_chain_D4_dom"/>
</dbReference>
<feature type="region of interest" description="Disordered" evidence="17">
    <location>
        <begin position="81"/>
        <end position="165"/>
    </location>
</feature>
<dbReference type="InterPro" id="IPR003593">
    <property type="entry name" value="AAA+_ATPase"/>
</dbReference>
<keyword evidence="8" id="KW-0067">ATP-binding</keyword>
<dbReference type="PANTHER" id="PTHR22878:SF63">
    <property type="entry name" value="DYNEIN AXONEMAL HEAVY CHAIN 10"/>
    <property type="match status" value="1"/>
</dbReference>
<reference evidence="19 20" key="1">
    <citation type="journal article" date="2018" name="Sci. Rep.">
        <title>Comparative analysis of the Pocillopora damicornis genome highlights role of immune system in coral evolution.</title>
        <authorList>
            <person name="Cunning R."/>
            <person name="Bay R.A."/>
            <person name="Gillette P."/>
            <person name="Baker A.C."/>
            <person name="Traylor-Knowles N."/>
        </authorList>
    </citation>
    <scope>NUCLEOTIDE SEQUENCE [LARGE SCALE GENOMIC DNA]</scope>
    <source>
        <strain evidence="19">RSMAS</strain>
        <tissue evidence="19">Whole animal</tissue>
    </source>
</reference>
<dbReference type="Pfam" id="PF03028">
    <property type="entry name" value="Dynein_heavy"/>
    <property type="match status" value="1"/>
</dbReference>
<accession>A0A3M6UJ04</accession>
<evidence type="ECO:0000256" key="17">
    <source>
        <dbReference type="SAM" id="MobiDB-lite"/>
    </source>
</evidence>
<dbReference type="Pfam" id="PF12777">
    <property type="entry name" value="MT"/>
    <property type="match status" value="1"/>
</dbReference>
<dbReference type="SUPFAM" id="SSF52540">
    <property type="entry name" value="P-loop containing nucleoside triphosphate hydrolases"/>
    <property type="match status" value="4"/>
</dbReference>
<dbReference type="FunFam" id="3.20.180.20:FF:000001">
    <property type="entry name" value="Dynein axonemal heavy chain 5"/>
    <property type="match status" value="1"/>
</dbReference>
<dbReference type="InterPro" id="IPR041658">
    <property type="entry name" value="AAA_lid_11"/>
</dbReference>
<dbReference type="GO" id="GO:0097729">
    <property type="term" value="C:9+2 motile cilium"/>
    <property type="evidence" value="ECO:0007669"/>
    <property type="project" value="UniProtKB-ARBA"/>
</dbReference>
<dbReference type="Pfam" id="PF12780">
    <property type="entry name" value="AAA_8"/>
    <property type="match status" value="1"/>
</dbReference>
<dbReference type="Gene3D" id="1.20.58.1120">
    <property type="match status" value="1"/>
</dbReference>
<evidence type="ECO:0000256" key="1">
    <source>
        <dbReference type="ARBA" id="ARBA00004230"/>
    </source>
</evidence>
<dbReference type="FunFam" id="1.20.58.1120:FF:000008">
    <property type="entry name" value="Dynein heavy chain 10, axonemal"/>
    <property type="match status" value="1"/>
</dbReference>
<dbReference type="Gene3D" id="6.10.140.1060">
    <property type="match status" value="1"/>
</dbReference>
<dbReference type="GO" id="GO:0005524">
    <property type="term" value="F:ATP binding"/>
    <property type="evidence" value="ECO:0007669"/>
    <property type="project" value="UniProtKB-KW"/>
</dbReference>
<dbReference type="Pfam" id="PF12774">
    <property type="entry name" value="AAA_6"/>
    <property type="match status" value="1"/>
</dbReference>
<dbReference type="InterPro" id="IPR013594">
    <property type="entry name" value="Dynein_heavy_tail"/>
</dbReference>
<evidence type="ECO:0000256" key="2">
    <source>
        <dbReference type="ARBA" id="ARBA00004430"/>
    </source>
</evidence>
<dbReference type="InterPro" id="IPR026983">
    <property type="entry name" value="DHC"/>
</dbReference>